<protein>
    <submittedName>
        <fullName evidence="2">Uncharacterized protein</fullName>
    </submittedName>
</protein>
<feature type="transmembrane region" description="Helical" evidence="1">
    <location>
        <begin position="41"/>
        <end position="63"/>
    </location>
</feature>
<accession>A0AAN7TVV3</accession>
<evidence type="ECO:0000313" key="3">
    <source>
        <dbReference type="Proteomes" id="UP001344447"/>
    </source>
</evidence>
<name>A0AAN7TVV3_9MYCE</name>
<reference evidence="2 3" key="1">
    <citation type="submission" date="2023-11" db="EMBL/GenBank/DDBJ databases">
        <title>Dfirmibasis_genome.</title>
        <authorList>
            <person name="Edelbroek B."/>
            <person name="Kjellin J."/>
            <person name="Jerlstrom-Hultqvist J."/>
            <person name="Soderbom F."/>
        </authorList>
    </citation>
    <scope>NUCLEOTIDE SEQUENCE [LARGE SCALE GENOMIC DNA]</scope>
    <source>
        <strain evidence="2 3">TNS-C-14</strain>
    </source>
</reference>
<dbReference type="AlphaFoldDB" id="A0AAN7TVV3"/>
<sequence length="78" mass="9189">MTFLKKIKNSIKNFDIKDYSPIKKDKERDRHLIFGTSFPHFARMVSVILLLWAVFIAMFIGLLHGYTRNKNQFKSVAL</sequence>
<keyword evidence="1" id="KW-1133">Transmembrane helix</keyword>
<keyword evidence="1" id="KW-0472">Membrane</keyword>
<keyword evidence="3" id="KW-1185">Reference proteome</keyword>
<organism evidence="2 3">
    <name type="scientific">Dictyostelium firmibasis</name>
    <dbReference type="NCBI Taxonomy" id="79012"/>
    <lineage>
        <taxon>Eukaryota</taxon>
        <taxon>Amoebozoa</taxon>
        <taxon>Evosea</taxon>
        <taxon>Eumycetozoa</taxon>
        <taxon>Dictyostelia</taxon>
        <taxon>Dictyosteliales</taxon>
        <taxon>Dictyosteliaceae</taxon>
        <taxon>Dictyostelium</taxon>
    </lineage>
</organism>
<proteinExistence type="predicted"/>
<comment type="caution">
    <text evidence="2">The sequence shown here is derived from an EMBL/GenBank/DDBJ whole genome shotgun (WGS) entry which is preliminary data.</text>
</comment>
<evidence type="ECO:0000256" key="1">
    <source>
        <dbReference type="SAM" id="Phobius"/>
    </source>
</evidence>
<evidence type="ECO:0000313" key="2">
    <source>
        <dbReference type="EMBL" id="KAK5576443.1"/>
    </source>
</evidence>
<keyword evidence="1" id="KW-0812">Transmembrane</keyword>
<dbReference type="Proteomes" id="UP001344447">
    <property type="component" value="Unassembled WGS sequence"/>
</dbReference>
<dbReference type="EMBL" id="JAVFKY010000005">
    <property type="protein sequence ID" value="KAK5576443.1"/>
    <property type="molecule type" value="Genomic_DNA"/>
</dbReference>
<gene>
    <name evidence="2" type="ORF">RB653_007587</name>
</gene>